<keyword evidence="1" id="KW-0175">Coiled coil</keyword>
<dbReference type="AlphaFoldDB" id="A0AAJ0BBX7"/>
<evidence type="ECO:0000256" key="1">
    <source>
        <dbReference type="SAM" id="Coils"/>
    </source>
</evidence>
<feature type="compositionally biased region" description="Basic and acidic residues" evidence="2">
    <location>
        <begin position="241"/>
        <end position="250"/>
    </location>
</feature>
<feature type="region of interest" description="Disordered" evidence="2">
    <location>
        <begin position="689"/>
        <end position="723"/>
    </location>
</feature>
<reference evidence="3" key="1">
    <citation type="submission" date="2023-06" db="EMBL/GenBank/DDBJ databases">
        <title>Genome-scale phylogeny and comparative genomics of the fungal order Sordariales.</title>
        <authorList>
            <consortium name="Lawrence Berkeley National Laboratory"/>
            <person name="Hensen N."/>
            <person name="Bonometti L."/>
            <person name="Westerberg I."/>
            <person name="Brannstrom I.O."/>
            <person name="Guillou S."/>
            <person name="Cros-Aarteil S."/>
            <person name="Calhoun S."/>
            <person name="Haridas S."/>
            <person name="Kuo A."/>
            <person name="Mondo S."/>
            <person name="Pangilinan J."/>
            <person name="Riley R."/>
            <person name="Labutti K."/>
            <person name="Andreopoulos B."/>
            <person name="Lipzen A."/>
            <person name="Chen C."/>
            <person name="Yanf M."/>
            <person name="Daum C."/>
            <person name="Ng V."/>
            <person name="Clum A."/>
            <person name="Steindorff A."/>
            <person name="Ohm R."/>
            <person name="Martin F."/>
            <person name="Silar P."/>
            <person name="Natvig D."/>
            <person name="Lalanne C."/>
            <person name="Gautier V."/>
            <person name="Ament-Velasquez S.L."/>
            <person name="Kruys A."/>
            <person name="Hutchinson M.I."/>
            <person name="Powell A.J."/>
            <person name="Barry K."/>
            <person name="Miller A.N."/>
            <person name="Grigoriev I.V."/>
            <person name="Debuchy R."/>
            <person name="Gladieux P."/>
            <person name="Thoren M.H."/>
            <person name="Johannesson H."/>
        </authorList>
    </citation>
    <scope>NUCLEOTIDE SEQUENCE</scope>
    <source>
        <strain evidence="3">PSN4</strain>
    </source>
</reference>
<evidence type="ECO:0000313" key="3">
    <source>
        <dbReference type="EMBL" id="KAK1755431.1"/>
    </source>
</evidence>
<feature type="compositionally biased region" description="Polar residues" evidence="2">
    <location>
        <begin position="263"/>
        <end position="277"/>
    </location>
</feature>
<protein>
    <submittedName>
        <fullName evidence="3">Uncharacterized protein</fullName>
    </submittedName>
</protein>
<feature type="region of interest" description="Disordered" evidence="2">
    <location>
        <begin position="195"/>
        <end position="281"/>
    </location>
</feature>
<organism evidence="3 4">
    <name type="scientific">Echria macrotheca</name>
    <dbReference type="NCBI Taxonomy" id="438768"/>
    <lineage>
        <taxon>Eukaryota</taxon>
        <taxon>Fungi</taxon>
        <taxon>Dikarya</taxon>
        <taxon>Ascomycota</taxon>
        <taxon>Pezizomycotina</taxon>
        <taxon>Sordariomycetes</taxon>
        <taxon>Sordariomycetidae</taxon>
        <taxon>Sordariales</taxon>
        <taxon>Schizotheciaceae</taxon>
        <taxon>Echria</taxon>
    </lineage>
</organism>
<sequence>MRVMRRVPTLRKKLADPERSCGREILTTRVPRSKRVWWCCGAAMEKFEAEIAPKIDDQLRNVDLGYADIFVRLYMVGSRANNSRPIIMVCCTDTAVRTNAETEIRRSGLLNEFPEFGIGQSALPLEQPTAARALVGEKPNVYIQTNKQNEELSFEIGCSLVFVGQHGRYHATGGAILTIENYAYQLTVGHIGETTEAPDSSSAMPASQDLDECRFDGMSDDENSGQDSETDTLDATSRGSRTPENEEGSWRLDSLSGVEDSETSTSRASSPQLSRSEPPQLLKQAEITQPTTVTHAASVTHKSPVMTHVLDITALVDRASGGPNPGLDYALVPLGPVASSQLKTKNEVYIREPEEKTVHVQEVAEVKTSENRIIAVTAFGGPSRGVIIPGATFFRGHGRRSFQKLYAIQLENTHVYEGDCGSVVIGEETGELYGHIVSGCPGTPIAYMVPATEVFADLSARLKTPVSLALPTSQVPDIKARRPSPEIENRLRASLEKTNLAAEEPVTKITSSRFQGKKLSHVSDRDAMSMIEAEQALMDKEELSNPRLSSISKGKTSRPPRRRDSGQFGYISSSSTTDTGASSSSSSRWEGRGRFSYVEPLGPAARPPPALEGKDEIRNAIAEKVAAKERWMARATELEDLLGQANKTLKESKARLQALEDHADELVGEISQAKKNNDRLRMVNMSLRGGLSDKGVDAPREDSQMDMVKPRRQLNRLENQGGG</sequence>
<proteinExistence type="predicted"/>
<dbReference type="EMBL" id="MU839833">
    <property type="protein sequence ID" value="KAK1755431.1"/>
    <property type="molecule type" value="Genomic_DNA"/>
</dbReference>
<feature type="region of interest" description="Disordered" evidence="2">
    <location>
        <begin position="537"/>
        <end position="590"/>
    </location>
</feature>
<gene>
    <name evidence="3" type="ORF">QBC47DRAFT_380386</name>
</gene>
<evidence type="ECO:0000313" key="4">
    <source>
        <dbReference type="Proteomes" id="UP001239445"/>
    </source>
</evidence>
<feature type="coiled-coil region" evidence="1">
    <location>
        <begin position="635"/>
        <end position="683"/>
    </location>
</feature>
<feature type="compositionally biased region" description="Acidic residues" evidence="2">
    <location>
        <begin position="218"/>
        <end position="232"/>
    </location>
</feature>
<evidence type="ECO:0000256" key="2">
    <source>
        <dbReference type="SAM" id="MobiDB-lite"/>
    </source>
</evidence>
<name>A0AAJ0BBX7_9PEZI</name>
<accession>A0AAJ0BBX7</accession>
<feature type="compositionally biased region" description="Low complexity" evidence="2">
    <location>
        <begin position="572"/>
        <end position="590"/>
    </location>
</feature>
<dbReference type="Proteomes" id="UP001239445">
    <property type="component" value="Unassembled WGS sequence"/>
</dbReference>
<comment type="caution">
    <text evidence="3">The sequence shown here is derived from an EMBL/GenBank/DDBJ whole genome shotgun (WGS) entry which is preliminary data.</text>
</comment>
<keyword evidence="4" id="KW-1185">Reference proteome</keyword>
<feature type="compositionally biased region" description="Basic and acidic residues" evidence="2">
    <location>
        <begin position="694"/>
        <end position="703"/>
    </location>
</feature>